<dbReference type="PANTHER" id="PTHR32331">
    <property type="entry name" value="UPF0313 PROTEIN YGIQ"/>
    <property type="match status" value="1"/>
</dbReference>
<keyword evidence="3 6" id="KW-0479">Metal-binding</keyword>
<evidence type="ECO:0000259" key="8">
    <source>
        <dbReference type="PROSITE" id="PS51918"/>
    </source>
</evidence>
<dbReference type="PROSITE" id="PS51918">
    <property type="entry name" value="RADICAL_SAM"/>
    <property type="match status" value="1"/>
</dbReference>
<feature type="compositionally biased region" description="Basic residues" evidence="7">
    <location>
        <begin position="773"/>
        <end position="782"/>
    </location>
</feature>
<feature type="binding site" evidence="6">
    <location>
        <position position="392"/>
    </location>
    <ligand>
        <name>[4Fe-4S] cluster</name>
        <dbReference type="ChEBI" id="CHEBI:49883"/>
        <note>4Fe-4S-S-AdoMet</note>
    </ligand>
</feature>
<dbReference type="InterPro" id="IPR058240">
    <property type="entry name" value="rSAM_sf"/>
</dbReference>
<name>A0ABT0KSW7_9GAMM</name>
<dbReference type="RefSeq" id="WP_229372098.1">
    <property type="nucleotide sequence ID" value="NZ_JAKIKU010000010.1"/>
</dbReference>
<comment type="similarity">
    <text evidence="6">Belongs to the UPF0313 family.</text>
</comment>
<evidence type="ECO:0000256" key="2">
    <source>
        <dbReference type="ARBA" id="ARBA00022691"/>
    </source>
</evidence>
<feature type="domain" description="Radical SAM core" evidence="8">
    <location>
        <begin position="371"/>
        <end position="647"/>
    </location>
</feature>
<dbReference type="Proteomes" id="UP001202134">
    <property type="component" value="Unassembled WGS sequence"/>
</dbReference>
<dbReference type="NCBIfam" id="TIGR03904">
    <property type="entry name" value="SAM_YgiQ"/>
    <property type="match status" value="1"/>
</dbReference>
<dbReference type="SUPFAM" id="SSF102114">
    <property type="entry name" value="Radical SAM enzymes"/>
    <property type="match status" value="1"/>
</dbReference>
<feature type="binding site" evidence="6">
    <location>
        <position position="389"/>
    </location>
    <ligand>
        <name>[4Fe-4S] cluster</name>
        <dbReference type="ChEBI" id="CHEBI:49883"/>
        <note>4Fe-4S-S-AdoMet</note>
    </ligand>
</feature>
<proteinExistence type="inferred from homology"/>
<dbReference type="InterPro" id="IPR024560">
    <property type="entry name" value="UPF0313_C"/>
</dbReference>
<dbReference type="PANTHER" id="PTHR32331:SF0">
    <property type="entry name" value="UPF0313 PROTEIN YGIQ"/>
    <property type="match status" value="1"/>
</dbReference>
<dbReference type="PROSITE" id="PS01278">
    <property type="entry name" value="MTTASE_RADICAL"/>
    <property type="match status" value="1"/>
</dbReference>
<dbReference type="SMART" id="SM00729">
    <property type="entry name" value="Elp3"/>
    <property type="match status" value="1"/>
</dbReference>
<evidence type="ECO:0000256" key="7">
    <source>
        <dbReference type="SAM" id="MobiDB-lite"/>
    </source>
</evidence>
<evidence type="ECO:0000256" key="6">
    <source>
        <dbReference type="HAMAP-Rule" id="MF_01251"/>
    </source>
</evidence>
<evidence type="ECO:0000256" key="5">
    <source>
        <dbReference type="ARBA" id="ARBA00023014"/>
    </source>
</evidence>
<feature type="compositionally biased region" description="Low complexity" evidence="7">
    <location>
        <begin position="754"/>
        <end position="771"/>
    </location>
</feature>
<evidence type="ECO:0000256" key="3">
    <source>
        <dbReference type="ARBA" id="ARBA00022723"/>
    </source>
</evidence>
<evidence type="ECO:0000313" key="9">
    <source>
        <dbReference type="EMBL" id="MCL1046947.1"/>
    </source>
</evidence>
<dbReference type="InterPro" id="IPR020612">
    <property type="entry name" value="Methylthiotransferase_CS"/>
</dbReference>
<dbReference type="HAMAP" id="MF_01251">
    <property type="entry name" value="UPF0313"/>
    <property type="match status" value="1"/>
</dbReference>
<keyword evidence="4 6" id="KW-0408">Iron</keyword>
<dbReference type="InterPro" id="IPR022946">
    <property type="entry name" value="UPF0313"/>
</dbReference>
<dbReference type="SFLD" id="SFLDS00029">
    <property type="entry name" value="Radical_SAM"/>
    <property type="match status" value="1"/>
</dbReference>
<protein>
    <submittedName>
        <fullName evidence="9">YgiQ family radical SAM protein</fullName>
    </submittedName>
</protein>
<dbReference type="InterPro" id="IPR007197">
    <property type="entry name" value="rSAM"/>
</dbReference>
<dbReference type="SFLD" id="SFLDG01069">
    <property type="entry name" value="UPF0313"/>
    <property type="match status" value="1"/>
</dbReference>
<keyword evidence="10" id="KW-1185">Reference proteome</keyword>
<dbReference type="InterPro" id="IPR006638">
    <property type="entry name" value="Elp3/MiaA/NifB-like_rSAM"/>
</dbReference>
<dbReference type="EMBL" id="JAKIKU010000010">
    <property type="protein sequence ID" value="MCL1046947.1"/>
    <property type="molecule type" value="Genomic_DNA"/>
</dbReference>
<evidence type="ECO:0000313" key="10">
    <source>
        <dbReference type="Proteomes" id="UP001202134"/>
    </source>
</evidence>
<evidence type="ECO:0000256" key="4">
    <source>
        <dbReference type="ARBA" id="ARBA00023004"/>
    </source>
</evidence>
<organism evidence="9 10">
    <name type="scientific">Shewanella electrodiphila</name>
    <dbReference type="NCBI Taxonomy" id="934143"/>
    <lineage>
        <taxon>Bacteria</taxon>
        <taxon>Pseudomonadati</taxon>
        <taxon>Pseudomonadota</taxon>
        <taxon>Gammaproteobacteria</taxon>
        <taxon>Alteromonadales</taxon>
        <taxon>Shewanellaceae</taxon>
        <taxon>Shewanella</taxon>
    </lineage>
</organism>
<comment type="caution">
    <text evidence="9">The sequence shown here is derived from an EMBL/GenBank/DDBJ whole genome shotgun (WGS) entry which is preliminary data.</text>
</comment>
<comment type="cofactor">
    <cofactor evidence="6">
        <name>[4Fe-4S] cluster</name>
        <dbReference type="ChEBI" id="CHEBI:49883"/>
    </cofactor>
    <text evidence="6">Binds 1 [4Fe-4S] cluster. The cluster is coordinated with 3 cysteines and an exchangeable S-adenosyl-L-methionine.</text>
</comment>
<keyword evidence="2 6" id="KW-0949">S-adenosyl-L-methionine</keyword>
<feature type="compositionally biased region" description="Low complexity" evidence="7">
    <location>
        <begin position="718"/>
        <end position="730"/>
    </location>
</feature>
<evidence type="ECO:0000256" key="1">
    <source>
        <dbReference type="ARBA" id="ARBA00022485"/>
    </source>
</evidence>
<dbReference type="Pfam" id="PF11842">
    <property type="entry name" value="DUF3362"/>
    <property type="match status" value="1"/>
</dbReference>
<keyword evidence="5 6" id="KW-0411">Iron-sulfur</keyword>
<accession>A0ABT0KSW7</accession>
<dbReference type="Pfam" id="PF08497">
    <property type="entry name" value="Radical_SAM_N"/>
    <property type="match status" value="1"/>
</dbReference>
<sequence length="782" mass="87295">MQVESTLFNYPRYWAECYGTAPFLPMSRKEMDQLGWDSCDIIIVSGDAYVDHPSFGMAVIGRMLEAQGFRVGIICQPDWSNKNDFMKLGRPNLFFGVTAGNMDSMINRYTADRRIRSDDAYTPNDEGGKRPDRAVTVYTQRCKEAFKEVPVVIGGIEASLRRIAHYDYWSDKVRRSVIFDAKADILIYGNAERPLVEVAHRIANGEKMADLHDIRGTAVIRHEPLPGWKGMDSRKLDQLHKIDPIPNPYGADDVGCEKLSGPTDKKIFDNDAPKAISVQPARPKPWEKTYVLLPAYEKVADDKFLYAHASRILHQEQNPGCARALFQAQGNRSVWVNPPAWPLNTDEMDAVFDLPYQRVPHPSYGKAVIPAYDMIKTSINIMRGCFGGCSFCSITEHEGRIIQSRSQESIIKEIKDIQEKVPGFTGVISDLGGPTANMYRLGCTSVKAETTCRRLSCVYPSICGHLGTDHKHTIDLYRAARDVPGIKKVLIASGVRYDLATEDPRYVKELAKHHVGGYLKIAPEHTEDGPLSKMMKPGMGSYHKFKELFDFYSKEAGKKQYLIPYFISAHPGTTDEDMLNLALWLKSEKFKLDQVQNFYPSPMANATTIYHTELNSLKNVKHTSEEVTVPKKGRQRRLHKALLRYHDPAGWPLIREALVAMGKEHLIGNGVQHIVPPESRNERQSYRNGKGGGKNDGSKKAFTRFSGNQFDDRKSSGKKPTAANKAKAAGEGQGKDNTAGKAKTGWSQKKKPFGSKSSGPSKGANNGANSSHKQGKRPAKAK</sequence>
<dbReference type="Gene3D" id="3.80.30.20">
    <property type="entry name" value="tm_1862 like domain"/>
    <property type="match status" value="1"/>
</dbReference>
<reference evidence="9 10" key="1">
    <citation type="submission" date="2022-01" db="EMBL/GenBank/DDBJ databases">
        <title>Whole genome-based taxonomy of the Shewanellaceae.</title>
        <authorList>
            <person name="Martin-Rodriguez A.J."/>
        </authorList>
    </citation>
    <scope>NUCLEOTIDE SEQUENCE [LARGE SCALE GENOMIC DNA]</scope>
    <source>
        <strain evidence="9 10">DSM 24955</strain>
    </source>
</reference>
<feature type="binding site" evidence="6">
    <location>
        <position position="385"/>
    </location>
    <ligand>
        <name>[4Fe-4S] cluster</name>
        <dbReference type="ChEBI" id="CHEBI:49883"/>
        <note>4Fe-4S-S-AdoMet</note>
    </ligand>
</feature>
<feature type="region of interest" description="Disordered" evidence="7">
    <location>
        <begin position="670"/>
        <end position="782"/>
    </location>
</feature>
<keyword evidence="1 6" id="KW-0004">4Fe-4S</keyword>
<dbReference type="InterPro" id="IPR013704">
    <property type="entry name" value="UPF0313_N"/>
</dbReference>
<dbReference type="Pfam" id="PF04055">
    <property type="entry name" value="Radical_SAM"/>
    <property type="match status" value="1"/>
</dbReference>
<gene>
    <name evidence="9" type="ORF">L2737_16740</name>
</gene>
<dbReference type="InterPro" id="IPR023404">
    <property type="entry name" value="rSAM_horseshoe"/>
</dbReference>